<name>B7AMV3_9FIRM</name>
<dbReference type="Pfam" id="PF13302">
    <property type="entry name" value="Acetyltransf_3"/>
    <property type="match status" value="1"/>
</dbReference>
<dbReference type="AlphaFoldDB" id="B7AMV3"/>
<evidence type="ECO:0000259" key="1">
    <source>
        <dbReference type="PROSITE" id="PS51186"/>
    </source>
</evidence>
<dbReference type="Proteomes" id="UP000003136">
    <property type="component" value="Unassembled WGS sequence"/>
</dbReference>
<dbReference type="Gene3D" id="3.40.630.30">
    <property type="match status" value="1"/>
</dbReference>
<organism evidence="2 3">
    <name type="scientific">[Bacteroides] pectinophilus ATCC 43243</name>
    <dbReference type="NCBI Taxonomy" id="483218"/>
    <lineage>
        <taxon>Bacteria</taxon>
        <taxon>Bacillati</taxon>
        <taxon>Bacillota</taxon>
        <taxon>Clostridia</taxon>
        <taxon>Eubacteriales</taxon>
    </lineage>
</organism>
<dbReference type="InterPro" id="IPR016181">
    <property type="entry name" value="Acyl_CoA_acyltransferase"/>
</dbReference>
<dbReference type="SUPFAM" id="SSF55729">
    <property type="entry name" value="Acyl-CoA N-acyltransferases (Nat)"/>
    <property type="match status" value="1"/>
</dbReference>
<dbReference type="EMBL" id="ABVQ01000003">
    <property type="protein sequence ID" value="EEC58953.1"/>
    <property type="molecule type" value="Genomic_DNA"/>
</dbReference>
<dbReference type="GO" id="GO:0016747">
    <property type="term" value="F:acyltransferase activity, transferring groups other than amino-acyl groups"/>
    <property type="evidence" value="ECO:0007669"/>
    <property type="project" value="InterPro"/>
</dbReference>
<gene>
    <name evidence="2" type="ORF">BACPEC_00005</name>
</gene>
<feature type="domain" description="N-acetyltransferase" evidence="1">
    <location>
        <begin position="1"/>
        <end position="72"/>
    </location>
</feature>
<comment type="caution">
    <text evidence="2">The sequence shown here is derived from an EMBL/GenBank/DDBJ whole genome shotgun (WGS) entry which is preliminary data.</text>
</comment>
<dbReference type="PANTHER" id="PTHR43792:SF1">
    <property type="entry name" value="N-ACETYLTRANSFERASE DOMAIN-CONTAINING PROTEIN"/>
    <property type="match status" value="1"/>
</dbReference>
<dbReference type="PROSITE" id="PS51186">
    <property type="entry name" value="GNAT"/>
    <property type="match status" value="1"/>
</dbReference>
<evidence type="ECO:0000313" key="3">
    <source>
        <dbReference type="Proteomes" id="UP000003136"/>
    </source>
</evidence>
<dbReference type="PANTHER" id="PTHR43792">
    <property type="entry name" value="GNAT FAMILY, PUTATIVE (AFU_ORTHOLOGUE AFUA_3G00765)-RELATED-RELATED"/>
    <property type="match status" value="1"/>
</dbReference>
<reference evidence="2 3" key="1">
    <citation type="submission" date="2008-11" db="EMBL/GenBank/DDBJ databases">
        <title>Draft genome sequence of Bacteroides pectinophilus (ATCC 43243).</title>
        <authorList>
            <person name="Sudarsanam P."/>
            <person name="Ley R."/>
            <person name="Guruge J."/>
            <person name="Turnbaugh P.J."/>
            <person name="Mahowald M."/>
            <person name="Liep D."/>
            <person name="Gordon J."/>
        </authorList>
    </citation>
    <scope>NUCLEOTIDE SEQUENCE [LARGE SCALE GENOMIC DNA]</scope>
    <source>
        <strain evidence="2 3">ATCC 43243</strain>
    </source>
</reference>
<dbReference type="HOGENOM" id="CLU_2676635_0_0_9"/>
<protein>
    <recommendedName>
        <fullName evidence="1">N-acetyltransferase domain-containing protein</fullName>
    </recommendedName>
</protein>
<sequence length="74" mass="8739">GSPFWRRGYATEMCEAILEYAFAEDGLNLEKVALCTTRDNKPSKRLASKLGFRLYATNRHDNLNLYYKYRNRTR</sequence>
<proteinExistence type="predicted"/>
<dbReference type="InterPro" id="IPR051531">
    <property type="entry name" value="N-acetyltransferase"/>
</dbReference>
<keyword evidence="3" id="KW-1185">Reference proteome</keyword>
<dbReference type="InterPro" id="IPR000182">
    <property type="entry name" value="GNAT_dom"/>
</dbReference>
<accession>B7AMV3</accession>
<feature type="non-terminal residue" evidence="2">
    <location>
        <position position="1"/>
    </location>
</feature>
<evidence type="ECO:0000313" key="2">
    <source>
        <dbReference type="EMBL" id="EEC58953.1"/>
    </source>
</evidence>
<reference evidence="2 3" key="2">
    <citation type="submission" date="2008-11" db="EMBL/GenBank/DDBJ databases">
        <authorList>
            <person name="Fulton L."/>
            <person name="Clifton S."/>
            <person name="Fulton B."/>
            <person name="Xu J."/>
            <person name="Minx P."/>
            <person name="Pepin K.H."/>
            <person name="Johnson M."/>
            <person name="Bhonagiri V."/>
            <person name="Nash W.E."/>
            <person name="Mardis E.R."/>
            <person name="Wilson R.K."/>
        </authorList>
    </citation>
    <scope>NUCLEOTIDE SEQUENCE [LARGE SCALE GENOMIC DNA]</scope>
    <source>
        <strain evidence="2 3">ATCC 43243</strain>
    </source>
</reference>